<dbReference type="InterPro" id="IPR006379">
    <property type="entry name" value="HAD-SF_hydro_IIB"/>
</dbReference>
<dbReference type="Proteomes" id="UP000198668">
    <property type="component" value="Unassembled WGS sequence"/>
</dbReference>
<proteinExistence type="predicted"/>
<accession>A0A1I3CYE5</accession>
<dbReference type="InterPro" id="IPR000150">
    <property type="entry name" value="Cof"/>
</dbReference>
<dbReference type="GO" id="GO:0005829">
    <property type="term" value="C:cytosol"/>
    <property type="evidence" value="ECO:0007669"/>
    <property type="project" value="TreeGrafter"/>
</dbReference>
<keyword evidence="2" id="KW-1185">Reference proteome</keyword>
<dbReference type="PANTHER" id="PTHR10000">
    <property type="entry name" value="PHOSPHOSERINE PHOSPHATASE"/>
    <property type="match status" value="1"/>
</dbReference>
<dbReference type="SFLD" id="SFLDS00003">
    <property type="entry name" value="Haloacid_Dehalogenase"/>
    <property type="match status" value="1"/>
</dbReference>
<dbReference type="InterPro" id="IPR023214">
    <property type="entry name" value="HAD_sf"/>
</dbReference>
<dbReference type="Gene3D" id="3.30.1240.10">
    <property type="match status" value="1"/>
</dbReference>
<dbReference type="InterPro" id="IPR036412">
    <property type="entry name" value="HAD-like_sf"/>
</dbReference>
<dbReference type="PANTHER" id="PTHR10000:SF25">
    <property type="entry name" value="PHOSPHATASE YKRA-RELATED"/>
    <property type="match status" value="1"/>
</dbReference>
<evidence type="ECO:0000313" key="2">
    <source>
        <dbReference type="Proteomes" id="UP000198668"/>
    </source>
</evidence>
<dbReference type="CDD" id="cd07517">
    <property type="entry name" value="HAD_HPP"/>
    <property type="match status" value="1"/>
</dbReference>
<dbReference type="GO" id="GO:0016791">
    <property type="term" value="F:phosphatase activity"/>
    <property type="evidence" value="ECO:0007669"/>
    <property type="project" value="TreeGrafter"/>
</dbReference>
<dbReference type="Pfam" id="PF08282">
    <property type="entry name" value="Hydrolase_3"/>
    <property type="match status" value="1"/>
</dbReference>
<dbReference type="GO" id="GO:0000287">
    <property type="term" value="F:magnesium ion binding"/>
    <property type="evidence" value="ECO:0007669"/>
    <property type="project" value="TreeGrafter"/>
</dbReference>
<protein>
    <recommendedName>
        <fullName evidence="3">Cof subfamily of IIB subfamily of haloacid dehalogenase superfamily/HAD-superfamily hydrolase, subfamily IIB</fullName>
    </recommendedName>
</protein>
<reference evidence="1 2" key="1">
    <citation type="submission" date="2016-10" db="EMBL/GenBank/DDBJ databases">
        <authorList>
            <person name="de Groot N.N."/>
        </authorList>
    </citation>
    <scope>NUCLEOTIDE SEQUENCE [LARGE SCALE GENOMIC DNA]</scope>
    <source>
        <strain evidence="1 2">DSM 27630</strain>
    </source>
</reference>
<dbReference type="EMBL" id="FOQE01000025">
    <property type="protein sequence ID" value="SFH79505.1"/>
    <property type="molecule type" value="Genomic_DNA"/>
</dbReference>
<name>A0A1I3CYE5_9LACT</name>
<organism evidence="1 2">
    <name type="scientific">Pisciglobus halotolerans</name>
    <dbReference type="NCBI Taxonomy" id="745365"/>
    <lineage>
        <taxon>Bacteria</taxon>
        <taxon>Bacillati</taxon>
        <taxon>Bacillota</taxon>
        <taxon>Bacilli</taxon>
        <taxon>Lactobacillales</taxon>
        <taxon>Carnobacteriaceae</taxon>
    </lineage>
</organism>
<dbReference type="NCBIfam" id="TIGR01484">
    <property type="entry name" value="HAD-SF-IIB"/>
    <property type="match status" value="1"/>
</dbReference>
<dbReference type="SFLD" id="SFLDG01140">
    <property type="entry name" value="C2.B:_Phosphomannomutase_and_P"/>
    <property type="match status" value="1"/>
</dbReference>
<dbReference type="Gene3D" id="3.40.50.1000">
    <property type="entry name" value="HAD superfamily/HAD-like"/>
    <property type="match status" value="1"/>
</dbReference>
<evidence type="ECO:0008006" key="3">
    <source>
        <dbReference type="Google" id="ProtNLM"/>
    </source>
</evidence>
<dbReference type="PROSITE" id="PS01229">
    <property type="entry name" value="COF_2"/>
    <property type="match status" value="1"/>
</dbReference>
<dbReference type="PROSITE" id="PS01228">
    <property type="entry name" value="COF_1"/>
    <property type="match status" value="1"/>
</dbReference>
<dbReference type="SUPFAM" id="SSF56784">
    <property type="entry name" value="HAD-like"/>
    <property type="match status" value="1"/>
</dbReference>
<evidence type="ECO:0000313" key="1">
    <source>
        <dbReference type="EMBL" id="SFH79505.1"/>
    </source>
</evidence>
<dbReference type="AlphaFoldDB" id="A0A1I3CYE5"/>
<sequence length="277" mass="30321">MYKIVFFDIDGTLVTEQKIIPKSTKKAVMQLKEKGIIPVIATGRAPSLIKEVAAELGIHSAITMNGQYVVVEEQVIFQNPLPAESVARLSTVAQVNGHSIAFCGSEGITGNSIILLANRGWLKKLYPFAKRWVPKRLITRLNRLVSKKKIPEEQFANRTIYQCVVAADEQTRYLYQEQFPELHMTSSNAYAVDIVSGGMSKAIGIQKVLDHLELDIEETMAFGDSLNDLEMLQAVGLGIAMGNSKPELKKVADQTTGDVGEDGIYQALAALGLVASK</sequence>
<gene>
    <name evidence="1" type="ORF">SAMN04489868_12517</name>
</gene>
<dbReference type="RefSeq" id="WP_177186212.1">
    <property type="nucleotide sequence ID" value="NZ_FOQE01000025.1"/>
</dbReference>
<dbReference type="NCBIfam" id="TIGR00099">
    <property type="entry name" value="Cof-subfamily"/>
    <property type="match status" value="1"/>
</dbReference>